<name>A0A915HWW9_ROMCU</name>
<dbReference type="Pfam" id="PF13242">
    <property type="entry name" value="Hydrolase_like"/>
    <property type="match status" value="1"/>
</dbReference>
<evidence type="ECO:0000313" key="2">
    <source>
        <dbReference type="WBParaSite" id="nRc.2.0.1.t05918-RA"/>
    </source>
</evidence>
<sequence>MFVLRKSIKYKGALLRLKFRHRGRYFKTGAGLNLGPGPFVRALEYATDKEAVVIGKPEPSFFQSAMEKCDVSVDRGDEIFMIGDDVRDDIEGAQLLGIKGLLVKTGKYREGDETRIYPKPWRLVENFAHAVEILCEYQIFPLKDSLPTSVLPHQKRVLNGLGKFSAAISAPSRFGASHFGAS</sequence>
<dbReference type="GO" id="GO:0005737">
    <property type="term" value="C:cytoplasm"/>
    <property type="evidence" value="ECO:0007669"/>
    <property type="project" value="TreeGrafter"/>
</dbReference>
<keyword evidence="1" id="KW-1185">Reference proteome</keyword>
<dbReference type="Proteomes" id="UP000887565">
    <property type="component" value="Unplaced"/>
</dbReference>
<accession>A0A915HWW9</accession>
<protein>
    <submittedName>
        <fullName evidence="2">Uncharacterized protein</fullName>
    </submittedName>
</protein>
<dbReference type="SUPFAM" id="SSF56784">
    <property type="entry name" value="HAD-like"/>
    <property type="match status" value="1"/>
</dbReference>
<dbReference type="InterPro" id="IPR023214">
    <property type="entry name" value="HAD_sf"/>
</dbReference>
<reference evidence="2" key="1">
    <citation type="submission" date="2022-11" db="UniProtKB">
        <authorList>
            <consortium name="WormBaseParasite"/>
        </authorList>
    </citation>
    <scope>IDENTIFICATION</scope>
</reference>
<dbReference type="PANTHER" id="PTHR19288:SF46">
    <property type="entry name" value="HALOACID DEHALOGENASE-LIKE HYDROLASE DOMAIN-CONTAINING PROTEIN 2"/>
    <property type="match status" value="1"/>
</dbReference>
<dbReference type="GO" id="GO:0016791">
    <property type="term" value="F:phosphatase activity"/>
    <property type="evidence" value="ECO:0007669"/>
    <property type="project" value="TreeGrafter"/>
</dbReference>
<organism evidence="1 2">
    <name type="scientific">Romanomermis culicivorax</name>
    <name type="common">Nematode worm</name>
    <dbReference type="NCBI Taxonomy" id="13658"/>
    <lineage>
        <taxon>Eukaryota</taxon>
        <taxon>Metazoa</taxon>
        <taxon>Ecdysozoa</taxon>
        <taxon>Nematoda</taxon>
        <taxon>Enoplea</taxon>
        <taxon>Dorylaimia</taxon>
        <taxon>Mermithida</taxon>
        <taxon>Mermithoidea</taxon>
        <taxon>Mermithidae</taxon>
        <taxon>Romanomermis</taxon>
    </lineage>
</organism>
<dbReference type="WBParaSite" id="nRc.2.0.1.t05918-RA">
    <property type="protein sequence ID" value="nRc.2.0.1.t05918-RA"/>
    <property type="gene ID" value="nRc.2.0.1.g05918"/>
</dbReference>
<proteinExistence type="predicted"/>
<dbReference type="PANTHER" id="PTHR19288">
    <property type="entry name" value="4-NITROPHENYLPHOSPHATASE-RELATED"/>
    <property type="match status" value="1"/>
</dbReference>
<evidence type="ECO:0000313" key="1">
    <source>
        <dbReference type="Proteomes" id="UP000887565"/>
    </source>
</evidence>
<dbReference type="InterPro" id="IPR036412">
    <property type="entry name" value="HAD-like_sf"/>
</dbReference>
<dbReference type="AlphaFoldDB" id="A0A915HWW9"/>
<dbReference type="Gene3D" id="3.40.50.1000">
    <property type="entry name" value="HAD superfamily/HAD-like"/>
    <property type="match status" value="1"/>
</dbReference>